<feature type="chain" id="PRO_5020659738" description="Secreted protein" evidence="1">
    <location>
        <begin position="23"/>
        <end position="67"/>
    </location>
</feature>
<sequence length="67" mass="7524">MFAYVLVAALLVLSTVPKESEAMGGIMLFTPCSPGSDMSDCRMYKRAFMPMSFRNNRPILRPGRLHL</sequence>
<proteinExistence type="predicted"/>
<organism evidence="2 3">
    <name type="scientific">Steinernema carpocapsae</name>
    <name type="common">Entomopathogenic nematode</name>
    <dbReference type="NCBI Taxonomy" id="34508"/>
    <lineage>
        <taxon>Eukaryota</taxon>
        <taxon>Metazoa</taxon>
        <taxon>Ecdysozoa</taxon>
        <taxon>Nematoda</taxon>
        <taxon>Chromadorea</taxon>
        <taxon>Rhabditida</taxon>
        <taxon>Tylenchina</taxon>
        <taxon>Panagrolaimomorpha</taxon>
        <taxon>Strongyloidoidea</taxon>
        <taxon>Steinernematidae</taxon>
        <taxon>Steinernema</taxon>
    </lineage>
</organism>
<comment type="caution">
    <text evidence="2">The sequence shown here is derived from an EMBL/GenBank/DDBJ whole genome shotgun (WGS) entry which is preliminary data.</text>
</comment>
<keyword evidence="3" id="KW-1185">Reference proteome</keyword>
<evidence type="ECO:0008006" key="4">
    <source>
        <dbReference type="Google" id="ProtNLM"/>
    </source>
</evidence>
<reference evidence="2 3" key="2">
    <citation type="journal article" date="2019" name="G3 (Bethesda)">
        <title>Hybrid Assembly of the Genome of the Entomopathogenic Nematode Steinernema carpocapsae Identifies the X-Chromosome.</title>
        <authorList>
            <person name="Serra L."/>
            <person name="Macchietto M."/>
            <person name="Macias-Munoz A."/>
            <person name="McGill C.J."/>
            <person name="Rodriguez I.M."/>
            <person name="Rodriguez B."/>
            <person name="Murad R."/>
            <person name="Mortazavi A."/>
        </authorList>
    </citation>
    <scope>NUCLEOTIDE SEQUENCE [LARGE SCALE GENOMIC DNA]</scope>
    <source>
        <strain evidence="2 3">ALL</strain>
    </source>
</reference>
<dbReference type="Proteomes" id="UP000298663">
    <property type="component" value="Unassembled WGS sequence"/>
</dbReference>
<evidence type="ECO:0000313" key="2">
    <source>
        <dbReference type="EMBL" id="TKR59601.1"/>
    </source>
</evidence>
<evidence type="ECO:0000256" key="1">
    <source>
        <dbReference type="SAM" id="SignalP"/>
    </source>
</evidence>
<evidence type="ECO:0000313" key="3">
    <source>
        <dbReference type="Proteomes" id="UP000298663"/>
    </source>
</evidence>
<protein>
    <recommendedName>
        <fullName evidence="4">Secreted protein</fullName>
    </recommendedName>
</protein>
<reference evidence="2 3" key="1">
    <citation type="journal article" date="2015" name="Genome Biol.">
        <title>Comparative genomics of Steinernema reveals deeply conserved gene regulatory networks.</title>
        <authorList>
            <person name="Dillman A.R."/>
            <person name="Macchietto M."/>
            <person name="Porter C.F."/>
            <person name="Rogers A."/>
            <person name="Williams B."/>
            <person name="Antoshechkin I."/>
            <person name="Lee M.M."/>
            <person name="Goodwin Z."/>
            <person name="Lu X."/>
            <person name="Lewis E.E."/>
            <person name="Goodrich-Blair H."/>
            <person name="Stock S.P."/>
            <person name="Adams B.J."/>
            <person name="Sternberg P.W."/>
            <person name="Mortazavi A."/>
        </authorList>
    </citation>
    <scope>NUCLEOTIDE SEQUENCE [LARGE SCALE GENOMIC DNA]</scope>
    <source>
        <strain evidence="2 3">ALL</strain>
    </source>
</reference>
<dbReference type="OrthoDB" id="10445820at2759"/>
<gene>
    <name evidence="2" type="ORF">L596_029249</name>
</gene>
<keyword evidence="1" id="KW-0732">Signal</keyword>
<accession>A0A4U5LU32</accession>
<name>A0A4U5LU32_STECR</name>
<dbReference type="EMBL" id="AZBU02000012">
    <property type="protein sequence ID" value="TKR59601.1"/>
    <property type="molecule type" value="Genomic_DNA"/>
</dbReference>
<dbReference type="AlphaFoldDB" id="A0A4U5LU32"/>
<feature type="signal peptide" evidence="1">
    <location>
        <begin position="1"/>
        <end position="22"/>
    </location>
</feature>